<organism evidence="2 3">
    <name type="scientific">Polychaeton citri CBS 116435</name>
    <dbReference type="NCBI Taxonomy" id="1314669"/>
    <lineage>
        <taxon>Eukaryota</taxon>
        <taxon>Fungi</taxon>
        <taxon>Dikarya</taxon>
        <taxon>Ascomycota</taxon>
        <taxon>Pezizomycotina</taxon>
        <taxon>Dothideomycetes</taxon>
        <taxon>Dothideomycetidae</taxon>
        <taxon>Capnodiales</taxon>
        <taxon>Capnodiaceae</taxon>
        <taxon>Polychaeton</taxon>
    </lineage>
</organism>
<feature type="compositionally biased region" description="Low complexity" evidence="1">
    <location>
        <begin position="81"/>
        <end position="90"/>
    </location>
</feature>
<feature type="compositionally biased region" description="Polar residues" evidence="1">
    <location>
        <begin position="101"/>
        <end position="111"/>
    </location>
</feature>
<reference evidence="2" key="1">
    <citation type="journal article" date="2020" name="Stud. Mycol.">
        <title>101 Dothideomycetes genomes: a test case for predicting lifestyles and emergence of pathogens.</title>
        <authorList>
            <person name="Haridas S."/>
            <person name="Albert R."/>
            <person name="Binder M."/>
            <person name="Bloem J."/>
            <person name="Labutti K."/>
            <person name="Salamov A."/>
            <person name="Andreopoulos B."/>
            <person name="Baker S."/>
            <person name="Barry K."/>
            <person name="Bills G."/>
            <person name="Bluhm B."/>
            <person name="Cannon C."/>
            <person name="Castanera R."/>
            <person name="Culley D."/>
            <person name="Daum C."/>
            <person name="Ezra D."/>
            <person name="Gonzalez J."/>
            <person name="Henrissat B."/>
            <person name="Kuo A."/>
            <person name="Liang C."/>
            <person name="Lipzen A."/>
            <person name="Lutzoni F."/>
            <person name="Magnuson J."/>
            <person name="Mondo S."/>
            <person name="Nolan M."/>
            <person name="Ohm R."/>
            <person name="Pangilinan J."/>
            <person name="Park H.-J."/>
            <person name="Ramirez L."/>
            <person name="Alfaro M."/>
            <person name="Sun H."/>
            <person name="Tritt A."/>
            <person name="Yoshinaga Y."/>
            <person name="Zwiers L.-H."/>
            <person name="Turgeon B."/>
            <person name="Goodwin S."/>
            <person name="Spatafora J."/>
            <person name="Crous P."/>
            <person name="Grigoriev I."/>
        </authorList>
    </citation>
    <scope>NUCLEOTIDE SEQUENCE</scope>
    <source>
        <strain evidence="2">CBS 116435</strain>
    </source>
</reference>
<dbReference type="AlphaFoldDB" id="A0A9P4Q102"/>
<comment type="caution">
    <text evidence="2">The sequence shown here is derived from an EMBL/GenBank/DDBJ whole genome shotgun (WGS) entry which is preliminary data.</text>
</comment>
<name>A0A9P4Q102_9PEZI</name>
<sequence length="214" mass="23372">MSPPLPGSWQADGNSGFAGDFEQDNIQPAERPTAKRRQTDKDSWVMVGSSDLDGGDSPKRKVSSSASIPTKQDFSAPPRPTASRASSRRSLIPTPSRKHSYTASTSNTSAHSPFGDHARRASVANPRSPPVRHRSNSYGFPRPATPNSPSYLSPEAERYARRNAKRDRVADTAMNNMGRNIQDLIRQAQEALGTKYSVEGEAADVDEGFVDEDW</sequence>
<feature type="region of interest" description="Disordered" evidence="1">
    <location>
        <begin position="1"/>
        <end position="154"/>
    </location>
</feature>
<protein>
    <submittedName>
        <fullName evidence="2">Uncharacterized protein</fullName>
    </submittedName>
</protein>
<gene>
    <name evidence="2" type="ORF">K431DRAFT_287479</name>
</gene>
<dbReference type="OrthoDB" id="5138418at2759"/>
<feature type="compositionally biased region" description="Polar residues" evidence="1">
    <location>
        <begin position="63"/>
        <end position="73"/>
    </location>
</feature>
<evidence type="ECO:0000313" key="3">
    <source>
        <dbReference type="Proteomes" id="UP000799441"/>
    </source>
</evidence>
<dbReference type="Proteomes" id="UP000799441">
    <property type="component" value="Unassembled WGS sequence"/>
</dbReference>
<evidence type="ECO:0000256" key="1">
    <source>
        <dbReference type="SAM" id="MobiDB-lite"/>
    </source>
</evidence>
<accession>A0A9P4Q102</accession>
<dbReference type="EMBL" id="MU003822">
    <property type="protein sequence ID" value="KAF2718593.1"/>
    <property type="molecule type" value="Genomic_DNA"/>
</dbReference>
<evidence type="ECO:0000313" key="2">
    <source>
        <dbReference type="EMBL" id="KAF2718593.1"/>
    </source>
</evidence>
<proteinExistence type="predicted"/>
<keyword evidence="3" id="KW-1185">Reference proteome</keyword>